<protein>
    <recommendedName>
        <fullName evidence="5">Deacylase</fullName>
    </recommendedName>
</protein>
<gene>
    <name evidence="3" type="ORF">CQA43_05765</name>
</gene>
<organism evidence="3 4">
    <name type="scientific">Helicobacter ganmani</name>
    <dbReference type="NCBI Taxonomy" id="60246"/>
    <lineage>
        <taxon>Bacteria</taxon>
        <taxon>Pseudomonadati</taxon>
        <taxon>Campylobacterota</taxon>
        <taxon>Epsilonproteobacteria</taxon>
        <taxon>Campylobacterales</taxon>
        <taxon>Helicobacteraceae</taxon>
        <taxon>Helicobacter</taxon>
    </lineage>
</organism>
<dbReference type="AlphaFoldDB" id="A0A3D8ICL4"/>
<sequence length="430" mass="49268">MAIAEKAKTNTKKELLKKNTPFDIYELKGKQNGTTLLVIGGIHGDEPGGFFTPALLVNFYQIKKGKVIVVPNLNPDSILAFRRGVYKDMNRKFATIKRNDPDFDNVQAIKKLITNEEVDFIINLHDGHGFYREKWENSIFNPKAWGQTYVIDQKTLDNVAFGDLDSIAKQIESKLNQRLHYDFHTFGVRNTETRIKDEEQQNSLTFFAITHLKPSLAIETSKNITELPLKTLYQLSSIEALMEILGIEFERKFDLNLENVAQKINDFGSVKINHNVTLKLNGIRSFINFAPLLAQNNVFDFTHPLGRAKKTKEGYEIYIGHKRISLLKPDIFPMQCNVKEVEIELDKEVVKANFGETLDFQQNFLIRGQTGVRVNVIGYSKKGIVSEHGLTINKENIDKRYSLDKAKSIFRAEFYQGKNFCGMINLHIKE</sequence>
<dbReference type="Pfam" id="PF17129">
    <property type="entry name" value="Peptidase_M99_C"/>
    <property type="match status" value="1"/>
</dbReference>
<proteinExistence type="predicted"/>
<dbReference type="Pfam" id="PF17033">
    <property type="entry name" value="Peptidase_M99"/>
    <property type="match status" value="1"/>
</dbReference>
<evidence type="ECO:0000259" key="1">
    <source>
        <dbReference type="Pfam" id="PF17033"/>
    </source>
</evidence>
<dbReference type="InterPro" id="IPR033397">
    <property type="entry name" value="Metallo_peptidase_C"/>
</dbReference>
<dbReference type="Gene3D" id="3.40.630.10">
    <property type="entry name" value="Zn peptidases"/>
    <property type="match status" value="1"/>
</dbReference>
<accession>A0A3D8ICL4</accession>
<evidence type="ECO:0000259" key="2">
    <source>
        <dbReference type="Pfam" id="PF17129"/>
    </source>
</evidence>
<evidence type="ECO:0000313" key="4">
    <source>
        <dbReference type="Proteomes" id="UP000256650"/>
    </source>
</evidence>
<evidence type="ECO:0008006" key="5">
    <source>
        <dbReference type="Google" id="ProtNLM"/>
    </source>
</evidence>
<keyword evidence="4" id="KW-1185">Reference proteome</keyword>
<comment type="caution">
    <text evidence="3">The sequence shown here is derived from an EMBL/GenBank/DDBJ whole genome shotgun (WGS) entry which is preliminary data.</text>
</comment>
<dbReference type="SUPFAM" id="SSF53187">
    <property type="entry name" value="Zn-dependent exopeptidases"/>
    <property type="match status" value="1"/>
</dbReference>
<dbReference type="Proteomes" id="UP000256650">
    <property type="component" value="Unassembled WGS sequence"/>
</dbReference>
<dbReference type="OrthoDB" id="10830at2"/>
<dbReference type="EMBL" id="NXLS01000005">
    <property type="protein sequence ID" value="RDU62820.1"/>
    <property type="molecule type" value="Genomic_DNA"/>
</dbReference>
<evidence type="ECO:0000313" key="3">
    <source>
        <dbReference type="EMBL" id="RDU62820.1"/>
    </source>
</evidence>
<dbReference type="InterPro" id="IPR031489">
    <property type="entry name" value="Peptidase_M99"/>
</dbReference>
<reference evidence="3 4" key="1">
    <citation type="submission" date="2018-04" db="EMBL/GenBank/DDBJ databases">
        <title>Novel Campyloabacter and Helicobacter Species and Strains.</title>
        <authorList>
            <person name="Mannion A.J."/>
            <person name="Shen Z."/>
            <person name="Fox J.G."/>
        </authorList>
    </citation>
    <scope>NUCLEOTIDE SEQUENCE [LARGE SCALE GENOMIC DNA]</scope>
    <source>
        <strain evidence="3 4">MIT 99-5101</strain>
    </source>
</reference>
<feature type="domain" description="Metallo-carboxypeptidase C-terminal" evidence="2">
    <location>
        <begin position="338"/>
        <end position="426"/>
    </location>
</feature>
<feature type="domain" description="D,L-carboxypeptidase peptidase" evidence="1">
    <location>
        <begin position="29"/>
        <end position="265"/>
    </location>
</feature>
<name>A0A3D8ICL4_9HELI</name>